<feature type="transmembrane region" description="Helical" evidence="1">
    <location>
        <begin position="145"/>
        <end position="164"/>
    </location>
</feature>
<sequence length="404" mass="47104">MQERKIEFFTCIVKESSLSKSWAKDFKEKSMKERRNSVFVHLIYAAIYSVLVVSLLISYDLFIKNFKELNLRLSFKILIGVVLFISQVYFIISFSLNSIGYVAYEYTIPIFIYYFGILKEKIYLIGLVPVILLTFFALINKFEWGAMLFIIGLNYIILIVTCLLKKRFYGQTNHTVFYLFSIVVTVVSPMVNALLFHRREVGLWDAVTLGIGSVAIVSLWKYYLQNQKNFLERINTKIIERNYDELTKVKNFRSLNEDISKLVINEKDQLVVVMMDLDHFKQINDHHGHQIGNQALTFFSDKLTTFLYQKSPSHLVEVYRYGGEEFLVLFKENTSVSVKKIIEEFHLFLSNEQLKLEGTQLTLYFSAGISEAGPTLDISEIFYQADQALYEAKRKGRNRTIIFS</sequence>
<dbReference type="PANTHER" id="PTHR45138">
    <property type="entry name" value="REGULATORY COMPONENTS OF SENSORY TRANSDUCTION SYSTEM"/>
    <property type="match status" value="1"/>
</dbReference>
<dbReference type="Gene3D" id="3.30.70.270">
    <property type="match status" value="1"/>
</dbReference>
<dbReference type="SMART" id="SM00267">
    <property type="entry name" value="GGDEF"/>
    <property type="match status" value="1"/>
</dbReference>
<dbReference type="GO" id="GO:1902201">
    <property type="term" value="P:negative regulation of bacterial-type flagellum-dependent cell motility"/>
    <property type="evidence" value="ECO:0007669"/>
    <property type="project" value="TreeGrafter"/>
</dbReference>
<dbReference type="Proteomes" id="UP000004835">
    <property type="component" value="Unassembled WGS sequence"/>
</dbReference>
<dbReference type="GO" id="GO:0005886">
    <property type="term" value="C:plasma membrane"/>
    <property type="evidence" value="ECO:0007669"/>
    <property type="project" value="TreeGrafter"/>
</dbReference>
<dbReference type="AlphaFoldDB" id="F0EFX9"/>
<comment type="caution">
    <text evidence="3">The sequence shown here is derived from an EMBL/GenBank/DDBJ whole genome shotgun (WGS) entry which is preliminary data.</text>
</comment>
<dbReference type="PANTHER" id="PTHR45138:SF9">
    <property type="entry name" value="DIGUANYLATE CYCLASE DGCM-RELATED"/>
    <property type="match status" value="1"/>
</dbReference>
<dbReference type="InterPro" id="IPR043128">
    <property type="entry name" value="Rev_trsase/Diguanyl_cyclase"/>
</dbReference>
<proteinExistence type="predicted"/>
<dbReference type="Pfam" id="PF00990">
    <property type="entry name" value="GGDEF"/>
    <property type="match status" value="1"/>
</dbReference>
<feature type="domain" description="GGDEF" evidence="2">
    <location>
        <begin position="268"/>
        <end position="404"/>
    </location>
</feature>
<evidence type="ECO:0000259" key="2">
    <source>
        <dbReference type="PROSITE" id="PS50887"/>
    </source>
</evidence>
<organism evidence="3 4">
    <name type="scientific">Enterococcus casseliflavus ATCC 12755</name>
    <dbReference type="NCBI Taxonomy" id="888066"/>
    <lineage>
        <taxon>Bacteria</taxon>
        <taxon>Bacillati</taxon>
        <taxon>Bacillota</taxon>
        <taxon>Bacilli</taxon>
        <taxon>Lactobacillales</taxon>
        <taxon>Enterococcaceae</taxon>
        <taxon>Enterococcus</taxon>
    </lineage>
</organism>
<dbReference type="InterPro" id="IPR029787">
    <property type="entry name" value="Nucleotide_cyclase"/>
</dbReference>
<feature type="transmembrane region" description="Helical" evidence="1">
    <location>
        <begin position="73"/>
        <end position="92"/>
    </location>
</feature>
<dbReference type="GO" id="GO:0043709">
    <property type="term" value="P:cell adhesion involved in single-species biofilm formation"/>
    <property type="evidence" value="ECO:0007669"/>
    <property type="project" value="TreeGrafter"/>
</dbReference>
<dbReference type="HOGENOM" id="CLU_063202_0_0_9"/>
<dbReference type="InterPro" id="IPR050469">
    <property type="entry name" value="Diguanylate_Cyclase"/>
</dbReference>
<dbReference type="NCBIfam" id="TIGR00254">
    <property type="entry name" value="GGDEF"/>
    <property type="match status" value="1"/>
</dbReference>
<name>F0EFX9_ENTCA</name>
<dbReference type="EMBL" id="AEWT01000002">
    <property type="protein sequence ID" value="EGC70699.1"/>
    <property type="molecule type" value="Genomic_DNA"/>
</dbReference>
<feature type="transmembrane region" description="Helical" evidence="1">
    <location>
        <begin position="202"/>
        <end position="224"/>
    </location>
</feature>
<keyword evidence="1" id="KW-0472">Membrane</keyword>
<gene>
    <name evidence="3" type="ORF">HMPREF9087_0076</name>
</gene>
<evidence type="ECO:0000313" key="4">
    <source>
        <dbReference type="Proteomes" id="UP000004835"/>
    </source>
</evidence>
<dbReference type="GO" id="GO:0052621">
    <property type="term" value="F:diguanylate cyclase activity"/>
    <property type="evidence" value="ECO:0007669"/>
    <property type="project" value="TreeGrafter"/>
</dbReference>
<accession>F0EFX9</accession>
<dbReference type="CDD" id="cd01949">
    <property type="entry name" value="GGDEF"/>
    <property type="match status" value="1"/>
</dbReference>
<dbReference type="SUPFAM" id="SSF55073">
    <property type="entry name" value="Nucleotide cyclase"/>
    <property type="match status" value="1"/>
</dbReference>
<evidence type="ECO:0000313" key="3">
    <source>
        <dbReference type="EMBL" id="EGC70699.1"/>
    </source>
</evidence>
<feature type="transmembrane region" description="Helical" evidence="1">
    <location>
        <begin position="176"/>
        <end position="196"/>
    </location>
</feature>
<reference evidence="3 4" key="1">
    <citation type="submission" date="2011-01" db="EMBL/GenBank/DDBJ databases">
        <authorList>
            <person name="Muzny D."/>
            <person name="Qin X."/>
            <person name="Deng J."/>
            <person name="Jiang H."/>
            <person name="Liu Y."/>
            <person name="Qu J."/>
            <person name="Song X.-Z."/>
            <person name="Zhang L."/>
            <person name="Thornton R."/>
            <person name="Coyle M."/>
            <person name="Francisco L."/>
            <person name="Jackson L."/>
            <person name="Javaid M."/>
            <person name="Korchina V."/>
            <person name="Kovar C."/>
            <person name="Mata R."/>
            <person name="Mathew T."/>
            <person name="Ngo R."/>
            <person name="Nguyen L."/>
            <person name="Nguyen N."/>
            <person name="Okwuonu G."/>
            <person name="Ongeri F."/>
            <person name="Pham C."/>
            <person name="Simmons D."/>
            <person name="Wilczek-Boney K."/>
            <person name="Hale W."/>
            <person name="Jakkamsetti A."/>
            <person name="Pham P."/>
            <person name="Ruth R."/>
            <person name="San Lucas F."/>
            <person name="Warren J."/>
            <person name="Zhang J."/>
            <person name="Zhao Z."/>
            <person name="Zhou C."/>
            <person name="Zhu D."/>
            <person name="Lee S."/>
            <person name="Bess C."/>
            <person name="Blankenburg K."/>
            <person name="Forbes L."/>
            <person name="Fu Q."/>
            <person name="Gubbala S."/>
            <person name="Hirani K."/>
            <person name="Jayaseelan J.C."/>
            <person name="Lara F."/>
            <person name="Munidasa M."/>
            <person name="Palculict T."/>
            <person name="Patil S."/>
            <person name="Pu L.-L."/>
            <person name="Saada N."/>
            <person name="Tang L."/>
            <person name="Weissenberger G."/>
            <person name="Zhu Y."/>
            <person name="Hemphill L."/>
            <person name="Shang Y."/>
            <person name="Youmans B."/>
            <person name="Ayvaz T."/>
            <person name="Ross M."/>
            <person name="Santibanez J."/>
            <person name="Aqrawi P."/>
            <person name="Gross S."/>
            <person name="Joshi V."/>
            <person name="Fowler G."/>
            <person name="Nazareth L."/>
            <person name="Reid J."/>
            <person name="Worley K."/>
            <person name="Petrosino J."/>
            <person name="Highlander S."/>
            <person name="Gibbs R."/>
        </authorList>
    </citation>
    <scope>NUCLEOTIDE SEQUENCE [LARGE SCALE GENOMIC DNA]</scope>
    <source>
        <strain evidence="3 4">ATCC 12755</strain>
    </source>
</reference>
<protein>
    <submittedName>
        <fullName evidence="3">Diguanylate cyclase (GGDEF) domain protein</fullName>
    </submittedName>
</protein>
<dbReference type="InterPro" id="IPR000160">
    <property type="entry name" value="GGDEF_dom"/>
</dbReference>
<feature type="transmembrane region" description="Helical" evidence="1">
    <location>
        <begin position="122"/>
        <end position="139"/>
    </location>
</feature>
<dbReference type="PROSITE" id="PS50887">
    <property type="entry name" value="GGDEF"/>
    <property type="match status" value="1"/>
</dbReference>
<keyword evidence="1" id="KW-0812">Transmembrane</keyword>
<evidence type="ECO:0000256" key="1">
    <source>
        <dbReference type="SAM" id="Phobius"/>
    </source>
</evidence>
<keyword evidence="1" id="KW-1133">Transmembrane helix</keyword>
<feature type="transmembrane region" description="Helical" evidence="1">
    <location>
        <begin position="38"/>
        <end position="61"/>
    </location>
</feature>